<evidence type="ECO:0000313" key="2">
    <source>
        <dbReference type="EMBL" id="MBO1627068.1"/>
    </source>
</evidence>
<keyword evidence="3" id="KW-1185">Reference proteome</keyword>
<evidence type="ECO:0000313" key="3">
    <source>
        <dbReference type="Proteomes" id="UP000677611"/>
    </source>
</evidence>
<proteinExistence type="predicted"/>
<dbReference type="EMBL" id="JAGDQJ010000020">
    <property type="protein sequence ID" value="MBO1627068.1"/>
    <property type="molecule type" value="Genomic_DNA"/>
</dbReference>
<organism evidence="2 3">
    <name type="scientific">Bacillus arachidis</name>
    <dbReference type="NCBI Taxonomy" id="2819290"/>
    <lineage>
        <taxon>Bacteria</taxon>
        <taxon>Bacillati</taxon>
        <taxon>Bacillota</taxon>
        <taxon>Bacilli</taxon>
        <taxon>Bacillales</taxon>
        <taxon>Bacillaceae</taxon>
        <taxon>Bacillus</taxon>
    </lineage>
</organism>
<dbReference type="Proteomes" id="UP000677611">
    <property type="component" value="Unassembled WGS sequence"/>
</dbReference>
<sequence length="68" mass="7462">MTVRSVVMILVNVSTVAIRGKINTTVILVSVNVIVIVVLVDVRENIVVDVVSFVFIVIANIDKIVPRF</sequence>
<keyword evidence="1" id="KW-0812">Transmembrane</keyword>
<reference evidence="2 3" key="1">
    <citation type="submission" date="2021-03" db="EMBL/GenBank/DDBJ databases">
        <title>Identification of novel Bacillus strains.</title>
        <authorList>
            <person name="Xiao Z."/>
            <person name="Li Y."/>
            <person name="Shen J."/>
        </authorList>
    </citation>
    <scope>NUCLEOTIDE SEQUENCE [LARGE SCALE GENOMIC DNA]</scope>
    <source>
        <strain evidence="2 3">SY8</strain>
    </source>
</reference>
<name>A0ABS3P1I3_9BACI</name>
<keyword evidence="1" id="KW-0472">Membrane</keyword>
<gene>
    <name evidence="2" type="ORF">J4P90_17875</name>
</gene>
<keyword evidence="1" id="KW-1133">Transmembrane helix</keyword>
<dbReference type="RefSeq" id="WP_026591565.1">
    <property type="nucleotide sequence ID" value="NZ_CP127376.1"/>
</dbReference>
<feature type="transmembrane region" description="Helical" evidence="1">
    <location>
        <begin position="46"/>
        <end position="65"/>
    </location>
</feature>
<protein>
    <submittedName>
        <fullName evidence="2">Uncharacterized protein</fullName>
    </submittedName>
</protein>
<feature type="transmembrane region" description="Helical" evidence="1">
    <location>
        <begin position="21"/>
        <end position="40"/>
    </location>
</feature>
<evidence type="ECO:0000256" key="1">
    <source>
        <dbReference type="SAM" id="Phobius"/>
    </source>
</evidence>
<comment type="caution">
    <text evidence="2">The sequence shown here is derived from an EMBL/GenBank/DDBJ whole genome shotgun (WGS) entry which is preliminary data.</text>
</comment>
<accession>A0ABS3P1I3</accession>